<evidence type="ECO:0000313" key="2">
    <source>
        <dbReference type="Proteomes" id="UP001432039"/>
    </source>
</evidence>
<dbReference type="Proteomes" id="UP001432039">
    <property type="component" value="Chromosome"/>
</dbReference>
<organism evidence="1 2">
    <name type="scientific">Streptomyces virginiae</name>
    <name type="common">Streptomyces cinnamonensis</name>
    <dbReference type="NCBI Taxonomy" id="1961"/>
    <lineage>
        <taxon>Bacteria</taxon>
        <taxon>Bacillati</taxon>
        <taxon>Actinomycetota</taxon>
        <taxon>Actinomycetes</taxon>
        <taxon>Kitasatosporales</taxon>
        <taxon>Streptomycetaceae</taxon>
        <taxon>Streptomyces</taxon>
    </lineage>
</organism>
<evidence type="ECO:0000313" key="1">
    <source>
        <dbReference type="EMBL" id="WUQ10271.1"/>
    </source>
</evidence>
<accession>A0ABZ1T567</accession>
<gene>
    <name evidence="1" type="ORF">OG517_01825</name>
</gene>
<protein>
    <recommendedName>
        <fullName evidence="3">Knr4/Smi1-like domain-containing protein</fullName>
    </recommendedName>
</protein>
<reference evidence="1" key="1">
    <citation type="submission" date="2022-10" db="EMBL/GenBank/DDBJ databases">
        <title>The complete genomes of actinobacterial strains from the NBC collection.</title>
        <authorList>
            <person name="Joergensen T.S."/>
            <person name="Alvarez Arevalo M."/>
            <person name="Sterndorff E.B."/>
            <person name="Faurdal D."/>
            <person name="Vuksanovic O."/>
            <person name="Mourched A.-S."/>
            <person name="Charusanti P."/>
            <person name="Shaw S."/>
            <person name="Blin K."/>
            <person name="Weber T."/>
        </authorList>
    </citation>
    <scope>NUCLEOTIDE SEQUENCE</scope>
    <source>
        <strain evidence="1">NBC_00248</strain>
    </source>
</reference>
<evidence type="ECO:0008006" key="3">
    <source>
        <dbReference type="Google" id="ProtNLM"/>
    </source>
</evidence>
<name>A0ABZ1T567_STRVG</name>
<keyword evidence="2" id="KW-1185">Reference proteome</keyword>
<sequence>MEELIGTQKPVRRILGPDEAIAVLEHVVPGLVELRRQEPAVFDWRAVEEGLGSALPSDFKALAEWYPAFELDDFLGVFTPWPGEEGGWGNATEKEGCDSEYPVDLRPAELASTSLESWGESKEGDRFFWSVLGDDPEHWPVTICSRSGPWWHYEGGMVQFLAELCDGTLDPWALPPVRAEVTGWGVGGGGWRETVLAVSCGSPR</sequence>
<dbReference type="EMBL" id="CP108090">
    <property type="protein sequence ID" value="WUQ10271.1"/>
    <property type="molecule type" value="Genomic_DNA"/>
</dbReference>
<dbReference type="RefSeq" id="WP_328959833.1">
    <property type="nucleotide sequence ID" value="NZ_CP108090.1"/>
</dbReference>
<proteinExistence type="predicted"/>